<dbReference type="EMBL" id="LRGB01001581">
    <property type="protein sequence ID" value="KZS11297.1"/>
    <property type="molecule type" value="Genomic_DNA"/>
</dbReference>
<feature type="compositionally biased region" description="Acidic residues" evidence="7">
    <location>
        <begin position="62"/>
        <end position="71"/>
    </location>
</feature>
<feature type="region of interest" description="Disordered" evidence="7">
    <location>
        <begin position="52"/>
        <end position="81"/>
    </location>
</feature>
<feature type="compositionally biased region" description="Low complexity" evidence="7">
    <location>
        <begin position="8"/>
        <end position="21"/>
    </location>
</feature>
<feature type="region of interest" description="Disordered" evidence="7">
    <location>
        <begin position="188"/>
        <end position="223"/>
    </location>
</feature>
<dbReference type="InterPro" id="IPR013907">
    <property type="entry name" value="Sds3"/>
</dbReference>
<dbReference type="OrthoDB" id="70376at2759"/>
<evidence type="ECO:0000313" key="9">
    <source>
        <dbReference type="Proteomes" id="UP000076858"/>
    </source>
</evidence>
<keyword evidence="9" id="KW-1185">Reference proteome</keyword>
<evidence type="ECO:0000256" key="5">
    <source>
        <dbReference type="ARBA" id="ARBA00023242"/>
    </source>
</evidence>
<sequence length="388" mass="43923">MGEMAYVGSPSRGSSSFPYSRTAPSLVEEISAAQFSNSNVRGIEEDLALIRQGEQAQLLQPSDEDTEDASETDQQKKEDEYTEMREQIYRDKLAYLKQQLEQLEQGLHPDYLRKLKKLETVYKDRLLLNEVWKDYEMQRAEEEYINEKQSASRELEEKKIELQENLISELEEKKRHVETERVTIELTGDSMEIKAPTTRKLRRRPNDPINVNSSSGPSDKRRKMAPAQLAYLLDENDVADDLRAIERGASGPPPTKPSGGTGPSAIRGSNNGIPNRRSNYSSPARQSDQSPSRSPVQGQSYGYSGWNSGENQATFEARVEDGKLFYEKRWYHRGQTVQVEGKKARFAGVISAIGTEAVWVRRPADGGKVKISIWQLCRGKYTLGRKAP</sequence>
<feature type="region of interest" description="Disordered" evidence="7">
    <location>
        <begin position="245"/>
        <end position="307"/>
    </location>
</feature>
<evidence type="ECO:0000256" key="3">
    <source>
        <dbReference type="ARBA" id="ARBA00023015"/>
    </source>
</evidence>
<dbReference type="PANTHER" id="PTHR21964">
    <property type="entry name" value="BREAST CANCER METASTASIS-SUPPRESSOR 1"/>
    <property type="match status" value="1"/>
</dbReference>
<dbReference type="GO" id="GO:0005654">
    <property type="term" value="C:nucleoplasm"/>
    <property type="evidence" value="ECO:0007669"/>
    <property type="project" value="UniProtKB-ARBA"/>
</dbReference>
<keyword evidence="6" id="KW-0175">Coiled coil</keyword>
<dbReference type="SMART" id="SM01401">
    <property type="entry name" value="Sds3"/>
    <property type="match status" value="1"/>
</dbReference>
<feature type="coiled-coil region" evidence="6">
    <location>
        <begin position="137"/>
        <end position="187"/>
    </location>
</feature>
<protein>
    <submittedName>
        <fullName evidence="8">Sin3 Histone deacetylase corepressor complex component SDS3</fullName>
    </submittedName>
</protein>
<organism evidence="8 9">
    <name type="scientific">Daphnia magna</name>
    <dbReference type="NCBI Taxonomy" id="35525"/>
    <lineage>
        <taxon>Eukaryota</taxon>
        <taxon>Metazoa</taxon>
        <taxon>Ecdysozoa</taxon>
        <taxon>Arthropoda</taxon>
        <taxon>Crustacea</taxon>
        <taxon>Branchiopoda</taxon>
        <taxon>Diplostraca</taxon>
        <taxon>Cladocera</taxon>
        <taxon>Anomopoda</taxon>
        <taxon>Daphniidae</taxon>
        <taxon>Daphnia</taxon>
    </lineage>
</organism>
<feature type="region of interest" description="Disordered" evidence="7">
    <location>
        <begin position="1"/>
        <end position="22"/>
    </location>
</feature>
<evidence type="ECO:0000256" key="4">
    <source>
        <dbReference type="ARBA" id="ARBA00023163"/>
    </source>
</evidence>
<dbReference type="Proteomes" id="UP000076858">
    <property type="component" value="Unassembled WGS sequence"/>
</dbReference>
<reference evidence="8 9" key="1">
    <citation type="submission" date="2016-03" db="EMBL/GenBank/DDBJ databases">
        <title>EvidentialGene: Evidence-directed Construction of Genes on Genomes.</title>
        <authorList>
            <person name="Gilbert D.G."/>
            <person name="Choi J.-H."/>
            <person name="Mockaitis K."/>
            <person name="Colbourne J."/>
            <person name="Pfrender M."/>
        </authorList>
    </citation>
    <scope>NUCLEOTIDE SEQUENCE [LARGE SCALE GENOMIC DNA]</scope>
    <source>
        <strain evidence="8 9">Xinb3</strain>
        <tissue evidence="8">Complete organism</tissue>
    </source>
</reference>
<accession>A0A0P5EMQ6</accession>
<name>A0A0P5EMQ6_9CRUS</name>
<dbReference type="AlphaFoldDB" id="A0A0P5EMQ6"/>
<dbReference type="Pfam" id="PF08598">
    <property type="entry name" value="Sds3"/>
    <property type="match status" value="1"/>
</dbReference>
<feature type="compositionally biased region" description="Polar residues" evidence="7">
    <location>
        <begin position="267"/>
        <end position="307"/>
    </location>
</feature>
<evidence type="ECO:0000313" key="8">
    <source>
        <dbReference type="EMBL" id="KZS11297.1"/>
    </source>
</evidence>
<evidence type="ECO:0000256" key="6">
    <source>
        <dbReference type="SAM" id="Coils"/>
    </source>
</evidence>
<keyword evidence="4" id="KW-0804">Transcription</keyword>
<evidence type="ECO:0000256" key="7">
    <source>
        <dbReference type="SAM" id="MobiDB-lite"/>
    </source>
</evidence>
<comment type="subcellular location">
    <subcellularLocation>
        <location evidence="1">Nucleus</location>
    </subcellularLocation>
</comment>
<keyword evidence="3" id="KW-0805">Transcription regulation</keyword>
<proteinExistence type="predicted"/>
<comment type="caution">
    <text evidence="8">The sequence shown here is derived from an EMBL/GenBank/DDBJ whole genome shotgun (WGS) entry which is preliminary data.</text>
</comment>
<gene>
    <name evidence="8" type="ORF">APZ42_024060</name>
</gene>
<evidence type="ECO:0000256" key="2">
    <source>
        <dbReference type="ARBA" id="ARBA00022491"/>
    </source>
</evidence>
<dbReference type="STRING" id="35525.A0A0P5EMQ6"/>
<keyword evidence="2" id="KW-0678">Repressor</keyword>
<dbReference type="GO" id="GO:0010468">
    <property type="term" value="P:regulation of gene expression"/>
    <property type="evidence" value="ECO:0007669"/>
    <property type="project" value="UniProtKB-ARBA"/>
</dbReference>
<keyword evidence="5" id="KW-0539">Nucleus</keyword>
<evidence type="ECO:0000256" key="1">
    <source>
        <dbReference type="ARBA" id="ARBA00004123"/>
    </source>
</evidence>